<dbReference type="Pfam" id="PF03765">
    <property type="entry name" value="CRAL_TRIO_N"/>
    <property type="match status" value="1"/>
</dbReference>
<dbReference type="OrthoDB" id="7837562at2759"/>
<reference evidence="3 4" key="1">
    <citation type="submission" date="2018-04" db="EMBL/GenBank/DDBJ databases">
        <authorList>
            <person name="Zhang X."/>
            <person name="Yuan J."/>
            <person name="Li F."/>
            <person name="Xiang J."/>
        </authorList>
    </citation>
    <scope>NUCLEOTIDE SEQUENCE [LARGE SCALE GENOMIC DNA]</scope>
    <source>
        <tissue evidence="3">Muscle</tissue>
    </source>
</reference>
<dbReference type="Gene3D" id="1.10.8.20">
    <property type="entry name" value="N-terminal domain of phosphatidylinositol transfer protein sec14p"/>
    <property type="match status" value="1"/>
</dbReference>
<dbReference type="PRINTS" id="PR00180">
    <property type="entry name" value="CRETINALDHBP"/>
</dbReference>
<dbReference type="PANTHER" id="PTHR10174">
    <property type="entry name" value="ALPHA-TOCOPHEROL TRANSFER PROTEIN-RELATED"/>
    <property type="match status" value="1"/>
</dbReference>
<dbReference type="SMART" id="SM01100">
    <property type="entry name" value="CRAL_TRIO_N"/>
    <property type="match status" value="1"/>
</dbReference>
<dbReference type="EMBL" id="QCYY01002959">
    <property type="protein sequence ID" value="ROT66318.1"/>
    <property type="molecule type" value="Genomic_DNA"/>
</dbReference>
<name>A0A3R7SLW6_PENVA</name>
<dbReference type="InterPro" id="IPR011074">
    <property type="entry name" value="CRAL/TRIO_N_dom"/>
</dbReference>
<evidence type="ECO:0000259" key="2">
    <source>
        <dbReference type="PROSITE" id="PS50191"/>
    </source>
</evidence>
<proteinExistence type="predicted"/>
<dbReference type="GO" id="GO:1902936">
    <property type="term" value="F:phosphatidylinositol bisphosphate binding"/>
    <property type="evidence" value="ECO:0007669"/>
    <property type="project" value="TreeGrafter"/>
</dbReference>
<gene>
    <name evidence="3" type="ORF">C7M84_015658</name>
</gene>
<reference evidence="3 4" key="2">
    <citation type="submission" date="2019-01" db="EMBL/GenBank/DDBJ databases">
        <title>The decoding of complex shrimp genome reveals the adaptation for benthos swimmer, frequently molting mechanism and breeding impact on genome.</title>
        <authorList>
            <person name="Sun Y."/>
            <person name="Gao Y."/>
            <person name="Yu Y."/>
        </authorList>
    </citation>
    <scope>NUCLEOTIDE SEQUENCE [LARGE SCALE GENOMIC DNA]</scope>
    <source>
        <tissue evidence="3">Muscle</tissue>
    </source>
</reference>
<dbReference type="InterPro" id="IPR036865">
    <property type="entry name" value="CRAL-TRIO_dom_sf"/>
</dbReference>
<dbReference type="InterPro" id="IPR036273">
    <property type="entry name" value="CRAL/TRIO_N_dom_sf"/>
</dbReference>
<organism evidence="3 4">
    <name type="scientific">Penaeus vannamei</name>
    <name type="common">Whiteleg shrimp</name>
    <name type="synonym">Litopenaeus vannamei</name>
    <dbReference type="NCBI Taxonomy" id="6689"/>
    <lineage>
        <taxon>Eukaryota</taxon>
        <taxon>Metazoa</taxon>
        <taxon>Ecdysozoa</taxon>
        <taxon>Arthropoda</taxon>
        <taxon>Crustacea</taxon>
        <taxon>Multicrustacea</taxon>
        <taxon>Malacostraca</taxon>
        <taxon>Eumalacostraca</taxon>
        <taxon>Eucarida</taxon>
        <taxon>Decapoda</taxon>
        <taxon>Dendrobranchiata</taxon>
        <taxon>Penaeoidea</taxon>
        <taxon>Penaeidae</taxon>
        <taxon>Penaeus</taxon>
    </lineage>
</organism>
<feature type="region of interest" description="Disordered" evidence="1">
    <location>
        <begin position="276"/>
        <end position="376"/>
    </location>
</feature>
<feature type="compositionally biased region" description="Low complexity" evidence="1">
    <location>
        <begin position="281"/>
        <end position="291"/>
    </location>
</feature>
<feature type="compositionally biased region" description="Polar residues" evidence="1">
    <location>
        <begin position="305"/>
        <end position="331"/>
    </location>
</feature>
<dbReference type="SUPFAM" id="SSF52087">
    <property type="entry name" value="CRAL/TRIO domain"/>
    <property type="match status" value="1"/>
</dbReference>
<dbReference type="GO" id="GO:0016020">
    <property type="term" value="C:membrane"/>
    <property type="evidence" value="ECO:0007669"/>
    <property type="project" value="TreeGrafter"/>
</dbReference>
<feature type="region of interest" description="Disordered" evidence="1">
    <location>
        <begin position="389"/>
        <end position="412"/>
    </location>
</feature>
<comment type="caution">
    <text evidence="3">The sequence shown here is derived from an EMBL/GenBank/DDBJ whole genome shotgun (WGS) entry which is preliminary data.</text>
</comment>
<dbReference type="CDD" id="cd00170">
    <property type="entry name" value="SEC14"/>
    <property type="match status" value="1"/>
</dbReference>
<dbReference type="AlphaFoldDB" id="A0A3R7SLW6"/>
<evidence type="ECO:0000313" key="3">
    <source>
        <dbReference type="EMBL" id="ROT66318.1"/>
    </source>
</evidence>
<evidence type="ECO:0000313" key="4">
    <source>
        <dbReference type="Proteomes" id="UP000283509"/>
    </source>
</evidence>
<dbReference type="PANTHER" id="PTHR10174:SF231">
    <property type="entry name" value="CLAVESIN-2-LIKE PROTEIN"/>
    <property type="match status" value="1"/>
</dbReference>
<feature type="compositionally biased region" description="Basic and acidic residues" evidence="1">
    <location>
        <begin position="294"/>
        <end position="303"/>
    </location>
</feature>
<protein>
    <submittedName>
        <fullName evidence="3">Retinaldehyde-binding protein 1-like protein 2</fullName>
    </submittedName>
</protein>
<sequence length="412" mass="45085">MDVCDLEGPWGPPHHHHIGSFACEKDGLDHKRKGSKDFVPMPDKTHAAQQLHALLPTRPDVAFLRTDQAFLLRFLRARKFRVGDAFLLLCRYFEYRQRHRELFRGLNVGGGGEGGGGGTTGIQAALLDGLPGVLAERDPCGRPVVVLLASNWDHSRYDVRVVYQAVLLTLERLVEDEAVQANGVVAILDCGPFSLPQDAFPLRLGAIHLVNQPWYVEAALGLARPFLKEKLRSRIHVHGNNLATLHAQVPPRLLPAELGGEGAEYHPHTWASTMLKRTPSQQEQQEAPQPEQEQEQHPQEHQAKNQHQGQANPSARSPESNGFNGFNGSAKKTQESPRSFAKESLSLSTSCDLSSENTSASPPSPDTPLVNKPETNSTIAASFTAMIFGKSDSDSKSNGNISDGEEVALKAH</sequence>
<accession>A0A3R7SLW6</accession>
<keyword evidence="4" id="KW-1185">Reference proteome</keyword>
<dbReference type="Pfam" id="PF00650">
    <property type="entry name" value="CRAL_TRIO"/>
    <property type="match status" value="1"/>
</dbReference>
<feature type="domain" description="CRAL-TRIO" evidence="2">
    <location>
        <begin position="122"/>
        <end position="266"/>
    </location>
</feature>
<dbReference type="PROSITE" id="PS50191">
    <property type="entry name" value="CRAL_TRIO"/>
    <property type="match status" value="1"/>
</dbReference>
<feature type="compositionally biased region" description="Low complexity" evidence="1">
    <location>
        <begin position="344"/>
        <end position="355"/>
    </location>
</feature>
<dbReference type="SUPFAM" id="SSF46938">
    <property type="entry name" value="CRAL/TRIO N-terminal domain"/>
    <property type="match status" value="1"/>
</dbReference>
<evidence type="ECO:0000256" key="1">
    <source>
        <dbReference type="SAM" id="MobiDB-lite"/>
    </source>
</evidence>
<dbReference type="Proteomes" id="UP000283509">
    <property type="component" value="Unassembled WGS sequence"/>
</dbReference>
<dbReference type="SMART" id="SM00516">
    <property type="entry name" value="SEC14"/>
    <property type="match status" value="1"/>
</dbReference>
<dbReference type="InterPro" id="IPR001251">
    <property type="entry name" value="CRAL-TRIO_dom"/>
</dbReference>
<dbReference type="Gene3D" id="3.40.525.10">
    <property type="entry name" value="CRAL-TRIO lipid binding domain"/>
    <property type="match status" value="1"/>
</dbReference>